<accession>A0ABV2QAS4</accession>
<dbReference type="Proteomes" id="UP001549320">
    <property type="component" value="Unassembled WGS sequence"/>
</dbReference>
<dbReference type="InterPro" id="IPR036928">
    <property type="entry name" value="AS_sf"/>
</dbReference>
<dbReference type="PANTHER" id="PTHR11895">
    <property type="entry name" value="TRANSAMIDASE"/>
    <property type="match status" value="1"/>
</dbReference>
<proteinExistence type="predicted"/>
<protein>
    <submittedName>
        <fullName evidence="3">Asp-tRNA(Asn)/Glu-tRNA(Gln) amidotransferase A subunit family amidase</fullName>
    </submittedName>
</protein>
<feature type="region of interest" description="Disordered" evidence="1">
    <location>
        <begin position="168"/>
        <end position="187"/>
    </location>
</feature>
<dbReference type="EMBL" id="JBEPSH010000006">
    <property type="protein sequence ID" value="MET4578138.1"/>
    <property type="molecule type" value="Genomic_DNA"/>
</dbReference>
<evidence type="ECO:0000313" key="4">
    <source>
        <dbReference type="Proteomes" id="UP001549320"/>
    </source>
</evidence>
<name>A0ABV2QAS4_9BURK</name>
<dbReference type="Gene3D" id="3.90.1300.10">
    <property type="entry name" value="Amidase signature (AS) domain"/>
    <property type="match status" value="1"/>
</dbReference>
<feature type="domain" description="Amidase" evidence="2">
    <location>
        <begin position="103"/>
        <end position="453"/>
    </location>
</feature>
<dbReference type="InterPro" id="IPR023631">
    <property type="entry name" value="Amidase_dom"/>
</dbReference>
<gene>
    <name evidence="3" type="ORF">ABIE13_003254</name>
</gene>
<dbReference type="InterPro" id="IPR000120">
    <property type="entry name" value="Amidase"/>
</dbReference>
<sequence>MRGAINELDKPVIQFIDTTARLTEETLAMEKTHDLVWSAPPRLPDARTISQLVNSGRAPFGEFAKKAMERIGELEPNLRAWSFMNTLSPVGVDIPTGLPTGHLPLAGVPFGVKDVIDVAGMPTGCGTPLHGPDKAPYDAVCVALLRRAGAIPVGKTVTAEFAYAFPGPTRNPWKPDHTPGGSSSGSAAAVASGSVPLALGTQTGGSIIRPAAYCGVVGFKPTFKRVNPGGIKVISPTLDTPGLFARTVEDALLAAPVIVPGFSVAAPKLLAPDNLRIAVMRCEALGSLQTEAQRVFESAANTLQQVGARVHGLSHDRDLQALSHLHGVVMKYEMARSLLPEWRASPHAFSPVLAALVEQGWQISDEEYQHALARADEFKLRWQDKLKDYDCVLTPSAEGPAPAGLSSTGQSTFNRVWTLLGWPALHLPLDYSDIGLPLGVQLVGQHGQDFALLQLGALLHPLLEKRPSKDSFRRKRVPCA</sequence>
<dbReference type="PANTHER" id="PTHR11895:SF151">
    <property type="entry name" value="GLUTAMYL-TRNA(GLN) AMIDOTRANSFERASE SUBUNIT A"/>
    <property type="match status" value="1"/>
</dbReference>
<reference evidence="3 4" key="1">
    <citation type="submission" date="2024-06" db="EMBL/GenBank/DDBJ databases">
        <title>Sorghum-associated microbial communities from plants grown in Nebraska, USA.</title>
        <authorList>
            <person name="Schachtman D."/>
        </authorList>
    </citation>
    <scope>NUCLEOTIDE SEQUENCE [LARGE SCALE GENOMIC DNA]</scope>
    <source>
        <strain evidence="3 4">2709</strain>
    </source>
</reference>
<evidence type="ECO:0000259" key="2">
    <source>
        <dbReference type="Pfam" id="PF01425"/>
    </source>
</evidence>
<evidence type="ECO:0000313" key="3">
    <source>
        <dbReference type="EMBL" id="MET4578138.1"/>
    </source>
</evidence>
<evidence type="ECO:0000256" key="1">
    <source>
        <dbReference type="SAM" id="MobiDB-lite"/>
    </source>
</evidence>
<dbReference type="SUPFAM" id="SSF75304">
    <property type="entry name" value="Amidase signature (AS) enzymes"/>
    <property type="match status" value="1"/>
</dbReference>
<keyword evidence="4" id="KW-1185">Reference proteome</keyword>
<comment type="caution">
    <text evidence="3">The sequence shown here is derived from an EMBL/GenBank/DDBJ whole genome shotgun (WGS) entry which is preliminary data.</text>
</comment>
<dbReference type="Pfam" id="PF01425">
    <property type="entry name" value="Amidase"/>
    <property type="match status" value="1"/>
</dbReference>
<organism evidence="3 4">
    <name type="scientific">Ottowia thiooxydans</name>
    <dbReference type="NCBI Taxonomy" id="219182"/>
    <lineage>
        <taxon>Bacteria</taxon>
        <taxon>Pseudomonadati</taxon>
        <taxon>Pseudomonadota</taxon>
        <taxon>Betaproteobacteria</taxon>
        <taxon>Burkholderiales</taxon>
        <taxon>Comamonadaceae</taxon>
        <taxon>Ottowia</taxon>
    </lineage>
</organism>